<reference evidence="1 2" key="1">
    <citation type="journal article" date="2022" name="Hortic Res">
        <title>A haplotype resolved chromosomal level avocado genome allows analysis of novel avocado genes.</title>
        <authorList>
            <person name="Nath O."/>
            <person name="Fletcher S.J."/>
            <person name="Hayward A."/>
            <person name="Shaw L.M."/>
            <person name="Masouleh A.K."/>
            <person name="Furtado A."/>
            <person name="Henry R.J."/>
            <person name="Mitter N."/>
        </authorList>
    </citation>
    <scope>NUCLEOTIDE SEQUENCE [LARGE SCALE GENOMIC DNA]</scope>
    <source>
        <strain evidence="2">cv. Hass</strain>
    </source>
</reference>
<accession>A0ACC2KYJ4</accession>
<dbReference type="Proteomes" id="UP001234297">
    <property type="component" value="Chromosome 6"/>
</dbReference>
<proteinExistence type="predicted"/>
<organism evidence="1 2">
    <name type="scientific">Persea americana</name>
    <name type="common">Avocado</name>
    <dbReference type="NCBI Taxonomy" id="3435"/>
    <lineage>
        <taxon>Eukaryota</taxon>
        <taxon>Viridiplantae</taxon>
        <taxon>Streptophyta</taxon>
        <taxon>Embryophyta</taxon>
        <taxon>Tracheophyta</taxon>
        <taxon>Spermatophyta</taxon>
        <taxon>Magnoliopsida</taxon>
        <taxon>Magnoliidae</taxon>
        <taxon>Laurales</taxon>
        <taxon>Lauraceae</taxon>
        <taxon>Persea</taxon>
    </lineage>
</organism>
<protein>
    <submittedName>
        <fullName evidence="1">Uncharacterized protein</fullName>
    </submittedName>
</protein>
<sequence length="95" mass="10903">MTLTHHFHAFCLGPVGHVLHYWTETHMQPLALALSAVELDSQTFQNRPFHKPYTPTKSSFDFSIESDRRNATTLKSFYDLTGKLLTLDTYDSSLK</sequence>
<evidence type="ECO:0000313" key="2">
    <source>
        <dbReference type="Proteomes" id="UP001234297"/>
    </source>
</evidence>
<name>A0ACC2KYJ4_PERAE</name>
<gene>
    <name evidence="1" type="ORF">MRB53_019263</name>
</gene>
<evidence type="ECO:0000313" key="1">
    <source>
        <dbReference type="EMBL" id="KAJ8625956.1"/>
    </source>
</evidence>
<dbReference type="EMBL" id="CM056814">
    <property type="protein sequence ID" value="KAJ8625956.1"/>
    <property type="molecule type" value="Genomic_DNA"/>
</dbReference>
<comment type="caution">
    <text evidence="1">The sequence shown here is derived from an EMBL/GenBank/DDBJ whole genome shotgun (WGS) entry which is preliminary data.</text>
</comment>
<keyword evidence="2" id="KW-1185">Reference proteome</keyword>